<evidence type="ECO:0000313" key="2">
    <source>
        <dbReference type="Proteomes" id="UP000249794"/>
    </source>
</evidence>
<evidence type="ECO:0008006" key="3">
    <source>
        <dbReference type="Google" id="ProtNLM"/>
    </source>
</evidence>
<comment type="caution">
    <text evidence="1">The sequence shown here is derived from an EMBL/GenBank/DDBJ whole genome shotgun (WGS) entry which is preliminary data.</text>
</comment>
<reference evidence="1 2" key="2">
    <citation type="submission" date="2018-06" db="EMBL/GenBank/DDBJ databases">
        <title>Metagenomic assembly of (sub)arctic Cyanobacteria and their associated microbiome from non-axenic cultures.</title>
        <authorList>
            <person name="Baurain D."/>
        </authorList>
    </citation>
    <scope>NUCLEOTIDE SEQUENCE [LARGE SCALE GENOMIC DNA]</scope>
    <source>
        <strain evidence="1">ULC027bin1</strain>
    </source>
</reference>
<gene>
    <name evidence="1" type="ORF">DCF15_22505</name>
</gene>
<proteinExistence type="predicted"/>
<dbReference type="Proteomes" id="UP000249794">
    <property type="component" value="Unassembled WGS sequence"/>
</dbReference>
<accession>A0A2W4WGP0</accession>
<name>A0A2W4WGP0_9CYAN</name>
<reference evidence="2" key="1">
    <citation type="submission" date="2018-04" db="EMBL/GenBank/DDBJ databases">
        <authorList>
            <person name="Cornet L."/>
        </authorList>
    </citation>
    <scope>NUCLEOTIDE SEQUENCE [LARGE SCALE GENOMIC DNA]</scope>
</reference>
<feature type="non-terminal residue" evidence="1">
    <location>
        <position position="74"/>
    </location>
</feature>
<dbReference type="AlphaFoldDB" id="A0A2W4WGP0"/>
<protein>
    <recommendedName>
        <fullName evidence="3">Phage tail protein</fullName>
    </recommendedName>
</protein>
<organism evidence="1 2">
    <name type="scientific">Phormidesmis priestleyi</name>
    <dbReference type="NCBI Taxonomy" id="268141"/>
    <lineage>
        <taxon>Bacteria</taxon>
        <taxon>Bacillati</taxon>
        <taxon>Cyanobacteriota</taxon>
        <taxon>Cyanophyceae</taxon>
        <taxon>Leptolyngbyales</taxon>
        <taxon>Leptolyngbyaceae</taxon>
        <taxon>Phormidesmis</taxon>
    </lineage>
</organism>
<sequence length="74" mass="7965">ESLFGPDADAPGTSTPADFLERFLDNFEGILTPLEDRIARADLLTDARTVPADSLEWLGSWVGVSLDAAHPPAR</sequence>
<dbReference type="EMBL" id="QBMP01000401">
    <property type="protein sequence ID" value="PZO43622.1"/>
    <property type="molecule type" value="Genomic_DNA"/>
</dbReference>
<feature type="non-terminal residue" evidence="1">
    <location>
        <position position="1"/>
    </location>
</feature>
<evidence type="ECO:0000313" key="1">
    <source>
        <dbReference type="EMBL" id="PZO43622.1"/>
    </source>
</evidence>